<feature type="domain" description="Tyr recombinase" evidence="3">
    <location>
        <begin position="211"/>
        <end position="426"/>
    </location>
</feature>
<evidence type="ECO:0000259" key="3">
    <source>
        <dbReference type="PROSITE" id="PS51898"/>
    </source>
</evidence>
<dbReference type="PROSITE" id="PS51898">
    <property type="entry name" value="TYR_RECOMBINASE"/>
    <property type="match status" value="1"/>
</dbReference>
<dbReference type="Gene3D" id="1.10.443.10">
    <property type="entry name" value="Intergrase catalytic core"/>
    <property type="match status" value="1"/>
</dbReference>
<evidence type="ECO:0000256" key="1">
    <source>
        <dbReference type="ARBA" id="ARBA00023125"/>
    </source>
</evidence>
<sequence>MRTDSPSLAMRLGRQAAAEIDIMFEERRRVAGLAFEERLLASNDNVGVASTARRSSIAIVCDDRVLSPSRETENRPDALTLSAIYQRYLDDPTRRRCARTMLAHVTTRRVVEDIIGGATPIADITRETCRDLFEVLRSLPVNYNKKYSNVSARDAAAMGKSDQKVRTINPTNLNAYMARFGSLLNWAVAEEYIGRNPSKGLQLAETVHPLDRRRPFSIEQLRRIFSAPVYSGCKDEQAGYALPGSTVATGARYWVALLGLLSGARLNEICQLDVADIRLIEGVACLVISEESVTGGRDKSLKNKASARIVPLHPILLQLGFMDFVDRKRRSGAFKLFDDLPEGAKGFRSVAFSRWFARFLVRSSASAPQTCYHSFRHGFRDAARNARIDRDIVLRLGGWTTGGGQSEAADAYGVGYHPQVLYDAIAKIEYPGLDLTHLLQR</sequence>
<keyword evidence="1" id="KW-0238">DNA-binding</keyword>
<dbReference type="GO" id="GO:0006310">
    <property type="term" value="P:DNA recombination"/>
    <property type="evidence" value="ECO:0007669"/>
    <property type="project" value="UniProtKB-KW"/>
</dbReference>
<dbReference type="GO" id="GO:0015074">
    <property type="term" value="P:DNA integration"/>
    <property type="evidence" value="ECO:0007669"/>
    <property type="project" value="InterPro"/>
</dbReference>
<dbReference type="InterPro" id="IPR010998">
    <property type="entry name" value="Integrase_recombinase_N"/>
</dbReference>
<dbReference type="InterPro" id="IPR002104">
    <property type="entry name" value="Integrase_catalytic"/>
</dbReference>
<protein>
    <submittedName>
        <fullName evidence="4">Site-specific integrase</fullName>
    </submittedName>
</protein>
<dbReference type="InterPro" id="IPR013762">
    <property type="entry name" value="Integrase-like_cat_sf"/>
</dbReference>
<dbReference type="SUPFAM" id="SSF56349">
    <property type="entry name" value="DNA breaking-rejoining enzymes"/>
    <property type="match status" value="1"/>
</dbReference>
<evidence type="ECO:0000313" key="4">
    <source>
        <dbReference type="EMBL" id="QJR01025.1"/>
    </source>
</evidence>
<evidence type="ECO:0000256" key="2">
    <source>
        <dbReference type="ARBA" id="ARBA00023172"/>
    </source>
</evidence>
<keyword evidence="2" id="KW-0233">DNA recombination</keyword>
<name>A0A6M4G179_SPHYA</name>
<dbReference type="GO" id="GO:0003677">
    <property type="term" value="F:DNA binding"/>
    <property type="evidence" value="ECO:0007669"/>
    <property type="project" value="UniProtKB-KW"/>
</dbReference>
<dbReference type="EMBL" id="CP053021">
    <property type="protein sequence ID" value="QJR01025.1"/>
    <property type="molecule type" value="Genomic_DNA"/>
</dbReference>
<dbReference type="CDD" id="cd01184">
    <property type="entry name" value="INT_C_like_1"/>
    <property type="match status" value="1"/>
</dbReference>
<organism evidence="4 5">
    <name type="scientific">Sphingobium yanoikuyae</name>
    <name type="common">Sphingomonas yanoikuyae</name>
    <dbReference type="NCBI Taxonomy" id="13690"/>
    <lineage>
        <taxon>Bacteria</taxon>
        <taxon>Pseudomonadati</taxon>
        <taxon>Pseudomonadota</taxon>
        <taxon>Alphaproteobacteria</taxon>
        <taxon>Sphingomonadales</taxon>
        <taxon>Sphingomonadaceae</taxon>
        <taxon>Sphingobium</taxon>
    </lineage>
</organism>
<dbReference type="Gene3D" id="1.10.150.130">
    <property type="match status" value="1"/>
</dbReference>
<accession>A0A6M4G179</accession>
<dbReference type="AlphaFoldDB" id="A0A6M4G179"/>
<dbReference type="Proteomes" id="UP000502611">
    <property type="component" value="Chromosome"/>
</dbReference>
<gene>
    <name evidence="4" type="ORF">HH800_01720</name>
</gene>
<reference evidence="4 5" key="1">
    <citation type="submission" date="2020-04" db="EMBL/GenBank/DDBJ databases">
        <title>The Whole Genome Analysis of High salt-tolerant Sphingobium yanoikuyae YC-XJ2 with Aryl organophosphorus flame retardants (aryl-OPFRs)-degrading capacity and characteristics of Related phosphotriesterase.</title>
        <authorList>
            <person name="Li X."/>
        </authorList>
    </citation>
    <scope>NUCLEOTIDE SEQUENCE [LARGE SCALE GENOMIC DNA]</scope>
    <source>
        <strain evidence="4 5">YC-XJ2</strain>
    </source>
</reference>
<proteinExistence type="predicted"/>
<dbReference type="InterPro" id="IPR011010">
    <property type="entry name" value="DNA_brk_join_enz"/>
</dbReference>
<evidence type="ECO:0000313" key="5">
    <source>
        <dbReference type="Proteomes" id="UP000502611"/>
    </source>
</evidence>